<evidence type="ECO:0000259" key="1">
    <source>
        <dbReference type="Pfam" id="PF12728"/>
    </source>
</evidence>
<dbReference type="EMBL" id="MGES01000016">
    <property type="protein sequence ID" value="OGL89064.1"/>
    <property type="molecule type" value="Genomic_DNA"/>
</dbReference>
<evidence type="ECO:0000313" key="2">
    <source>
        <dbReference type="EMBL" id="OGL89064.1"/>
    </source>
</evidence>
<reference evidence="2 3" key="1">
    <citation type="journal article" date="2016" name="Nat. Commun.">
        <title>Thousands of microbial genomes shed light on interconnected biogeochemical processes in an aquifer system.</title>
        <authorList>
            <person name="Anantharaman K."/>
            <person name="Brown C.T."/>
            <person name="Hug L.A."/>
            <person name="Sharon I."/>
            <person name="Castelle C.J."/>
            <person name="Probst A.J."/>
            <person name="Thomas B.C."/>
            <person name="Singh A."/>
            <person name="Wilkins M.J."/>
            <person name="Karaoz U."/>
            <person name="Brodie E.L."/>
            <person name="Williams K.H."/>
            <person name="Hubbard S.S."/>
            <person name="Banfield J.F."/>
        </authorList>
    </citation>
    <scope>NUCLEOTIDE SEQUENCE [LARGE SCALE GENOMIC DNA]</scope>
</reference>
<name>A0A1F7VGE1_9BACT</name>
<feature type="domain" description="Helix-turn-helix" evidence="1">
    <location>
        <begin position="17"/>
        <end position="60"/>
    </location>
</feature>
<dbReference type="Proteomes" id="UP000176678">
    <property type="component" value="Unassembled WGS sequence"/>
</dbReference>
<organism evidence="2 3">
    <name type="scientific">Candidatus Uhrbacteria bacterium RIFCSPLOWO2_02_FULL_51_9</name>
    <dbReference type="NCBI Taxonomy" id="1802410"/>
    <lineage>
        <taxon>Bacteria</taxon>
        <taxon>Candidatus Uhriibacteriota</taxon>
    </lineage>
</organism>
<dbReference type="AlphaFoldDB" id="A0A1F7VGE1"/>
<accession>A0A1F7VGE1</accession>
<evidence type="ECO:0000313" key="3">
    <source>
        <dbReference type="Proteomes" id="UP000176678"/>
    </source>
</evidence>
<gene>
    <name evidence="2" type="ORF">A3H75_01430</name>
</gene>
<dbReference type="InterPro" id="IPR041657">
    <property type="entry name" value="HTH_17"/>
</dbReference>
<comment type="caution">
    <text evidence="2">The sequence shown here is derived from an EMBL/GenBank/DDBJ whole genome shotgun (WGS) entry which is preliminary data.</text>
</comment>
<proteinExistence type="predicted"/>
<sequence length="113" mass="12649">MADEKNTEGKKHIIRVSVSEAARLFGVNAQTIRRALLAGDLSYIVVAGRYKVNFESLVTWSQKTTIQAKTTKRGIGQFVERWNIAGKLYSPSVNIVPQDQKEIPLDIPDEPHV</sequence>
<dbReference type="Pfam" id="PF12728">
    <property type="entry name" value="HTH_17"/>
    <property type="match status" value="1"/>
</dbReference>
<protein>
    <recommendedName>
        <fullName evidence="1">Helix-turn-helix domain-containing protein</fullName>
    </recommendedName>
</protein>